<evidence type="ECO:0000256" key="9">
    <source>
        <dbReference type="ARBA" id="ARBA00023224"/>
    </source>
</evidence>
<evidence type="ECO:0000313" key="11">
    <source>
        <dbReference type="EMBL" id="AZQ24895.1"/>
    </source>
</evidence>
<evidence type="ECO:0000256" key="5">
    <source>
        <dbReference type="ARBA" id="ARBA00022725"/>
    </source>
</evidence>
<keyword evidence="5 10" id="KW-0552">Olfaction</keyword>
<dbReference type="AlphaFoldDB" id="A0A3S5HSS1"/>
<proteinExistence type="evidence at transcript level"/>
<comment type="caution">
    <text evidence="10">Lacks conserved residue(s) required for the propagation of feature annotation.</text>
</comment>
<evidence type="ECO:0000256" key="4">
    <source>
        <dbReference type="ARBA" id="ARBA00022692"/>
    </source>
</evidence>
<sequence length="387" mass="44522">MTIFEAGYYTHVKKCFLLAGTWPEQSKFLSYTIRTIFIGVCMACMTPAFVHIIHCWGNFSEFIVCLPIQGAASIGFLKYCLILAKQSLISKIINIINDDWELYNKTQKISEAMHISAVKGSQFTLYYIYFMTAAAILFSASSYIPIVLDIVNPLNESRLKTFPYEVDYVDTSNVYSYMRIHILWLIVAFILIVWIFTTDCFILMMVEHCSSLFHVVGVILEELETKNSRNTEKHEKNIISRAIVVHQHAIMLSELIESFVTVMYGAVFLIDMTIISIGGFHMILKWEDKNEVMKMAVFIITLSSVLFFNTIPSQRLINNSENVFYRIADCQWTDLTVKSQILIQMMLIRSIQVSTLTAGKVYPINMKNFSKIMKTSMSYFTVLKSMQ</sequence>
<dbReference type="GO" id="GO:0004984">
    <property type="term" value="F:olfactory receptor activity"/>
    <property type="evidence" value="ECO:0007669"/>
    <property type="project" value="InterPro"/>
</dbReference>
<feature type="transmembrane region" description="Helical" evidence="10">
    <location>
        <begin position="126"/>
        <end position="151"/>
    </location>
</feature>
<dbReference type="GO" id="GO:0007165">
    <property type="term" value="P:signal transduction"/>
    <property type="evidence" value="ECO:0007669"/>
    <property type="project" value="UniProtKB-KW"/>
</dbReference>
<dbReference type="InterPro" id="IPR004117">
    <property type="entry name" value="7tm6_olfct_rcpt"/>
</dbReference>
<dbReference type="Pfam" id="PF02949">
    <property type="entry name" value="7tm_6"/>
    <property type="match status" value="1"/>
</dbReference>
<evidence type="ECO:0000256" key="10">
    <source>
        <dbReference type="RuleBase" id="RU351113"/>
    </source>
</evidence>
<feature type="transmembrane region" description="Helical" evidence="10">
    <location>
        <begin position="28"/>
        <end position="50"/>
    </location>
</feature>
<protein>
    <recommendedName>
        <fullName evidence="10">Odorant receptor</fullName>
    </recommendedName>
</protein>
<evidence type="ECO:0000256" key="1">
    <source>
        <dbReference type="ARBA" id="ARBA00004651"/>
    </source>
</evidence>
<keyword evidence="7 10" id="KW-0472">Membrane</keyword>
<comment type="similarity">
    <text evidence="10">Belongs to the insect chemoreceptor superfamily. Heteromeric odorant receptor channel (TC 1.A.69) family.</text>
</comment>
<reference evidence="11" key="1">
    <citation type="journal article" date="2018" name="Front. Physiol.">
        <title>Differential Expression Analysis of Olfactory Genes Based on a Combination of Sequencing Platforms and Behavioral Investigations in Aphidius gifuensis.</title>
        <authorList>
            <person name="Fan J."/>
            <person name="Zhang Q."/>
            <person name="Xu Q."/>
            <person name="Xue W."/>
            <person name="Han Z."/>
            <person name="Sun J."/>
            <person name="Chen J."/>
        </authorList>
    </citation>
    <scope>NUCLEOTIDE SEQUENCE</scope>
</reference>
<keyword evidence="2" id="KW-1003">Cell membrane</keyword>
<evidence type="ECO:0000256" key="6">
    <source>
        <dbReference type="ARBA" id="ARBA00022989"/>
    </source>
</evidence>
<feature type="transmembrane region" description="Helical" evidence="10">
    <location>
        <begin position="62"/>
        <end position="84"/>
    </location>
</feature>
<dbReference type="EMBL" id="MK048954">
    <property type="protein sequence ID" value="AZQ24895.1"/>
    <property type="molecule type" value="mRNA"/>
</dbReference>
<evidence type="ECO:0000256" key="8">
    <source>
        <dbReference type="ARBA" id="ARBA00023170"/>
    </source>
</evidence>
<dbReference type="PANTHER" id="PTHR21137:SF35">
    <property type="entry name" value="ODORANT RECEPTOR 19A-RELATED"/>
    <property type="match status" value="1"/>
</dbReference>
<dbReference type="GO" id="GO:0005549">
    <property type="term" value="F:odorant binding"/>
    <property type="evidence" value="ECO:0007669"/>
    <property type="project" value="InterPro"/>
</dbReference>
<evidence type="ECO:0000256" key="3">
    <source>
        <dbReference type="ARBA" id="ARBA00022606"/>
    </source>
</evidence>
<feature type="transmembrane region" description="Helical" evidence="10">
    <location>
        <begin position="292"/>
        <end position="311"/>
    </location>
</feature>
<organism evidence="11">
    <name type="scientific">Aphidius gifuensis</name>
    <name type="common">Parasitoid wasp</name>
    <dbReference type="NCBI Taxonomy" id="684658"/>
    <lineage>
        <taxon>Eukaryota</taxon>
        <taxon>Metazoa</taxon>
        <taxon>Ecdysozoa</taxon>
        <taxon>Arthropoda</taxon>
        <taxon>Hexapoda</taxon>
        <taxon>Insecta</taxon>
        <taxon>Pterygota</taxon>
        <taxon>Neoptera</taxon>
        <taxon>Endopterygota</taxon>
        <taxon>Hymenoptera</taxon>
        <taxon>Apocrita</taxon>
        <taxon>Ichneumonoidea</taxon>
        <taxon>Braconidae</taxon>
        <taxon>Aphidiinae</taxon>
        <taxon>Aphidius</taxon>
    </lineage>
</organism>
<keyword evidence="4 10" id="KW-0812">Transmembrane</keyword>
<keyword evidence="9 10" id="KW-0807">Transducer</keyword>
<evidence type="ECO:0000256" key="2">
    <source>
        <dbReference type="ARBA" id="ARBA00022475"/>
    </source>
</evidence>
<dbReference type="GO" id="GO:0005886">
    <property type="term" value="C:plasma membrane"/>
    <property type="evidence" value="ECO:0007669"/>
    <property type="project" value="UniProtKB-SubCell"/>
</dbReference>
<keyword evidence="3 10" id="KW-0716">Sensory transduction</keyword>
<feature type="transmembrane region" description="Helical" evidence="10">
    <location>
        <begin position="261"/>
        <end position="280"/>
    </location>
</feature>
<dbReference type="PANTHER" id="PTHR21137">
    <property type="entry name" value="ODORANT RECEPTOR"/>
    <property type="match status" value="1"/>
</dbReference>
<name>A0A3S5HSS1_APHGI</name>
<accession>A0A3S5HSS1</accession>
<dbReference type="OrthoDB" id="6617147at2759"/>
<keyword evidence="6 10" id="KW-1133">Transmembrane helix</keyword>
<comment type="subcellular location">
    <subcellularLocation>
        <location evidence="1 10">Cell membrane</location>
        <topology evidence="1 10">Multi-pass membrane protein</topology>
    </subcellularLocation>
</comment>
<evidence type="ECO:0000256" key="7">
    <source>
        <dbReference type="ARBA" id="ARBA00023136"/>
    </source>
</evidence>
<feature type="transmembrane region" description="Helical" evidence="10">
    <location>
        <begin position="182"/>
        <end position="206"/>
    </location>
</feature>
<keyword evidence="8 10" id="KW-0675">Receptor</keyword>